<dbReference type="Pfam" id="PF14392">
    <property type="entry name" value="zf-CCHC_4"/>
    <property type="match status" value="1"/>
</dbReference>
<dbReference type="EMBL" id="JBANAX010000685">
    <property type="protein sequence ID" value="KAL1197779.1"/>
    <property type="molecule type" value="Genomic_DNA"/>
</dbReference>
<feature type="domain" description="DUF4283" evidence="2">
    <location>
        <begin position="33"/>
        <end position="111"/>
    </location>
</feature>
<reference evidence="4 5" key="1">
    <citation type="submission" date="2024-04" db="EMBL/GenBank/DDBJ databases">
        <title>Genome assembly C_amara_ONT_v2.</title>
        <authorList>
            <person name="Yant L."/>
            <person name="Moore C."/>
            <person name="Slenker M."/>
        </authorList>
    </citation>
    <scope>NUCLEOTIDE SEQUENCE [LARGE SCALE GENOMIC DNA]</scope>
    <source>
        <tissue evidence="4">Leaf</tissue>
    </source>
</reference>
<evidence type="ECO:0000259" key="2">
    <source>
        <dbReference type="Pfam" id="PF14111"/>
    </source>
</evidence>
<name>A0ABD0ZT35_CARAN</name>
<evidence type="ECO:0000259" key="3">
    <source>
        <dbReference type="Pfam" id="PF14392"/>
    </source>
</evidence>
<feature type="region of interest" description="Disordered" evidence="1">
    <location>
        <begin position="449"/>
        <end position="489"/>
    </location>
</feature>
<dbReference type="Pfam" id="PF14111">
    <property type="entry name" value="DUF4283"/>
    <property type="match status" value="1"/>
</dbReference>
<dbReference type="PANTHER" id="PTHR31286:SF178">
    <property type="entry name" value="DUF4283 DOMAIN-CONTAINING PROTEIN"/>
    <property type="match status" value="1"/>
</dbReference>
<dbReference type="AlphaFoldDB" id="A0ABD0ZT35"/>
<keyword evidence="5" id="KW-1185">Reference proteome</keyword>
<sequence>MSSSIDRALMALSIGEEDEHITMPDLPEFCSSESNFLSIIGRVLNPVCQKVGNLVLDMPRKWKLYDRVRGIALSKEKFQFIFRYEKDLLEVWEKGVHTYNEWALVLERWVEFPPSDYLQNIMVWVQMRNIPVNHYNVPAITWFGELVGRVEEVILDTQRSQRHDFVRVKLKFDVSKPLHRAKSVNLPKSAGVVTIFYDFERVQKRCFTCQRLTHEQLNCPVALKKELQKEEEAKLQVLGLEVPKKKLINESDPLFGIIEDEQIEVDKGSGVPKIDKSVLEGMRQYLLMADGAERIARAGRIKSSLEALKNDPIGQKTMLRLEKPPLVSSDINKDKGIVFDYGVKDSDGSGKDNSEYQRLSRSDALRPGRVERGSVVGERRNLKRVFDRIGSKEEMSSTVGQMSSTGYSSGSSQANFSGTNLFKKFKRKRPGKNQRFKFEAKAKENLGKIVDEDEDLNFSNDAADEANPPSKVAKRTKKEVVPNEGPSNA</sequence>
<dbReference type="InterPro" id="IPR025836">
    <property type="entry name" value="Zn_knuckle_CX2CX4HX4C"/>
</dbReference>
<feature type="domain" description="Zinc knuckle CX2CX4HX4C" evidence="3">
    <location>
        <begin position="172"/>
        <end position="220"/>
    </location>
</feature>
<accession>A0ABD0ZT35</accession>
<evidence type="ECO:0008006" key="6">
    <source>
        <dbReference type="Google" id="ProtNLM"/>
    </source>
</evidence>
<evidence type="ECO:0000313" key="5">
    <source>
        <dbReference type="Proteomes" id="UP001558713"/>
    </source>
</evidence>
<organism evidence="4 5">
    <name type="scientific">Cardamine amara subsp. amara</name>
    <dbReference type="NCBI Taxonomy" id="228776"/>
    <lineage>
        <taxon>Eukaryota</taxon>
        <taxon>Viridiplantae</taxon>
        <taxon>Streptophyta</taxon>
        <taxon>Embryophyta</taxon>
        <taxon>Tracheophyta</taxon>
        <taxon>Spermatophyta</taxon>
        <taxon>Magnoliopsida</taxon>
        <taxon>eudicotyledons</taxon>
        <taxon>Gunneridae</taxon>
        <taxon>Pentapetalae</taxon>
        <taxon>rosids</taxon>
        <taxon>malvids</taxon>
        <taxon>Brassicales</taxon>
        <taxon>Brassicaceae</taxon>
        <taxon>Cardamineae</taxon>
        <taxon>Cardamine</taxon>
    </lineage>
</organism>
<protein>
    <recommendedName>
        <fullName evidence="6">DUF4283 domain-containing protein</fullName>
    </recommendedName>
</protein>
<dbReference type="InterPro" id="IPR040256">
    <property type="entry name" value="At4g02000-like"/>
</dbReference>
<evidence type="ECO:0000256" key="1">
    <source>
        <dbReference type="SAM" id="MobiDB-lite"/>
    </source>
</evidence>
<dbReference type="PANTHER" id="PTHR31286">
    <property type="entry name" value="GLYCINE-RICH CELL WALL STRUCTURAL PROTEIN 1.8-LIKE"/>
    <property type="match status" value="1"/>
</dbReference>
<dbReference type="InterPro" id="IPR025558">
    <property type="entry name" value="DUF4283"/>
</dbReference>
<dbReference type="Proteomes" id="UP001558713">
    <property type="component" value="Unassembled WGS sequence"/>
</dbReference>
<gene>
    <name evidence="4" type="ORF">V5N11_003682</name>
</gene>
<comment type="caution">
    <text evidence="4">The sequence shown here is derived from an EMBL/GenBank/DDBJ whole genome shotgun (WGS) entry which is preliminary data.</text>
</comment>
<evidence type="ECO:0000313" key="4">
    <source>
        <dbReference type="EMBL" id="KAL1197779.1"/>
    </source>
</evidence>
<proteinExistence type="predicted"/>